<evidence type="ECO:0000313" key="6">
    <source>
        <dbReference type="Proteomes" id="UP000314982"/>
    </source>
</evidence>
<keyword evidence="1 2" id="KW-0728">SH3 domain</keyword>
<dbReference type="Pfam" id="PF00400">
    <property type="entry name" value="WD40"/>
    <property type="match status" value="1"/>
</dbReference>
<dbReference type="STRING" id="62062.ENSHHUP00000026825"/>
<dbReference type="GeneTree" id="ENSGT01050000245544"/>
<evidence type="ECO:0000256" key="3">
    <source>
        <dbReference type="SAM" id="MobiDB-lite"/>
    </source>
</evidence>
<dbReference type="PROSITE" id="PS50002">
    <property type="entry name" value="SH3"/>
    <property type="match status" value="1"/>
</dbReference>
<dbReference type="AlphaFoldDB" id="A0A4W5LNM0"/>
<evidence type="ECO:0000256" key="2">
    <source>
        <dbReference type="PROSITE-ProRule" id="PRU00192"/>
    </source>
</evidence>
<sequence>MRLSSRTLMTLTRAALVSPRTSANCSWSNCFSQVVMVCRIPNKPMLSFRGGQIGCFTVRFSHNGRRLAAACADRDAFPIIVYEISSEKVLAAFNGYLSIVYDLCWSRDDRSLLSTSSDGTSNTPCLRKRDGPELDPASSVRPPTTFQTAAVWFPWSSVHPPVNPHLPELMRALARHSNNKGKNEQNRTFPDSLDLLRTLQSSMYTVHKDQDGPLLVFTCVCSSGFSPVGEHLGRAPSRRLQTSLSDHLSTGIRVEADSLVPVQQTVVSLYDYSAHRSDELTIPCGDVIRVLYKNNRWFGLLANRQHGYFPATYVVEERDYNEELSHALEAQSALSEQTDQSDERLMPTKVSATVVSGELKFISELDIYPEQPAATKVKKKKKS</sequence>
<dbReference type="InterPro" id="IPR015943">
    <property type="entry name" value="WD40/YVTN_repeat-like_dom_sf"/>
</dbReference>
<dbReference type="SUPFAM" id="SSF50978">
    <property type="entry name" value="WD40 repeat-like"/>
    <property type="match status" value="1"/>
</dbReference>
<dbReference type="InterPro" id="IPR001680">
    <property type="entry name" value="WD40_rpt"/>
</dbReference>
<dbReference type="InterPro" id="IPR001452">
    <property type="entry name" value="SH3_domain"/>
</dbReference>
<feature type="region of interest" description="Disordered" evidence="3">
    <location>
        <begin position="113"/>
        <end position="141"/>
    </location>
</feature>
<dbReference type="Gene3D" id="2.30.30.40">
    <property type="entry name" value="SH3 Domains"/>
    <property type="match status" value="1"/>
</dbReference>
<name>A0A4W5LNM0_9TELE</name>
<dbReference type="GO" id="GO:0036064">
    <property type="term" value="C:ciliary basal body"/>
    <property type="evidence" value="ECO:0007669"/>
    <property type="project" value="TreeGrafter"/>
</dbReference>
<dbReference type="Pfam" id="PF00018">
    <property type="entry name" value="SH3_1"/>
    <property type="match status" value="1"/>
</dbReference>
<evidence type="ECO:0000313" key="5">
    <source>
        <dbReference type="Ensembl" id="ENSHHUP00000026825.1"/>
    </source>
</evidence>
<keyword evidence="6" id="KW-1185">Reference proteome</keyword>
<dbReference type="SMART" id="SM00320">
    <property type="entry name" value="WD40"/>
    <property type="match status" value="2"/>
</dbReference>
<feature type="domain" description="SH3" evidence="4">
    <location>
        <begin position="261"/>
        <end position="319"/>
    </location>
</feature>
<dbReference type="PRINTS" id="PR00452">
    <property type="entry name" value="SH3DOMAIN"/>
</dbReference>
<dbReference type="InterPro" id="IPR052803">
    <property type="entry name" value="Cilium-Associated_Jouberin"/>
</dbReference>
<accession>A0A4W5LNM0</accession>
<dbReference type="PANTHER" id="PTHR44499:SF1">
    <property type="entry name" value="JOUBERIN"/>
    <property type="match status" value="1"/>
</dbReference>
<protein>
    <recommendedName>
        <fullName evidence="4">SH3 domain-containing protein</fullName>
    </recommendedName>
</protein>
<reference evidence="6" key="1">
    <citation type="submission" date="2018-06" db="EMBL/GenBank/DDBJ databases">
        <title>Genome assembly of Danube salmon.</title>
        <authorList>
            <person name="Macqueen D.J."/>
            <person name="Gundappa M.K."/>
        </authorList>
    </citation>
    <scope>NUCLEOTIDE SEQUENCE [LARGE SCALE GENOMIC DNA]</scope>
</reference>
<evidence type="ECO:0000256" key="1">
    <source>
        <dbReference type="ARBA" id="ARBA00022443"/>
    </source>
</evidence>
<reference evidence="5" key="2">
    <citation type="submission" date="2025-08" db="UniProtKB">
        <authorList>
            <consortium name="Ensembl"/>
        </authorList>
    </citation>
    <scope>IDENTIFICATION</scope>
</reference>
<reference evidence="5" key="3">
    <citation type="submission" date="2025-09" db="UniProtKB">
        <authorList>
            <consortium name="Ensembl"/>
        </authorList>
    </citation>
    <scope>IDENTIFICATION</scope>
</reference>
<dbReference type="InterPro" id="IPR036028">
    <property type="entry name" value="SH3-like_dom_sf"/>
</dbReference>
<dbReference type="SUPFAM" id="SSF50044">
    <property type="entry name" value="SH3-domain"/>
    <property type="match status" value="1"/>
</dbReference>
<dbReference type="Gene3D" id="2.130.10.10">
    <property type="entry name" value="YVTN repeat-like/Quinoprotein amine dehydrogenase"/>
    <property type="match status" value="1"/>
</dbReference>
<dbReference type="InterPro" id="IPR036322">
    <property type="entry name" value="WD40_repeat_dom_sf"/>
</dbReference>
<evidence type="ECO:0000259" key="4">
    <source>
        <dbReference type="PROSITE" id="PS50002"/>
    </source>
</evidence>
<dbReference type="SMART" id="SM00326">
    <property type="entry name" value="SH3"/>
    <property type="match status" value="1"/>
</dbReference>
<dbReference type="GO" id="GO:0044458">
    <property type="term" value="P:motile cilium assembly"/>
    <property type="evidence" value="ECO:0007669"/>
    <property type="project" value="TreeGrafter"/>
</dbReference>
<dbReference type="PANTHER" id="PTHR44499">
    <property type="entry name" value="JOUBERIN"/>
    <property type="match status" value="1"/>
</dbReference>
<dbReference type="Proteomes" id="UP000314982">
    <property type="component" value="Unassembled WGS sequence"/>
</dbReference>
<dbReference type="Ensembl" id="ENSHHUT00000027883.1">
    <property type="protein sequence ID" value="ENSHHUP00000026825.1"/>
    <property type="gene ID" value="ENSHHUG00000016986.1"/>
</dbReference>
<proteinExistence type="predicted"/>
<organism evidence="5 6">
    <name type="scientific">Hucho hucho</name>
    <name type="common">huchen</name>
    <dbReference type="NCBI Taxonomy" id="62062"/>
    <lineage>
        <taxon>Eukaryota</taxon>
        <taxon>Metazoa</taxon>
        <taxon>Chordata</taxon>
        <taxon>Craniata</taxon>
        <taxon>Vertebrata</taxon>
        <taxon>Euteleostomi</taxon>
        <taxon>Actinopterygii</taxon>
        <taxon>Neopterygii</taxon>
        <taxon>Teleostei</taxon>
        <taxon>Protacanthopterygii</taxon>
        <taxon>Salmoniformes</taxon>
        <taxon>Salmonidae</taxon>
        <taxon>Salmoninae</taxon>
        <taxon>Hucho</taxon>
    </lineage>
</organism>